<evidence type="ECO:0000313" key="4">
    <source>
        <dbReference type="Proteomes" id="UP000285652"/>
    </source>
</evidence>
<dbReference type="CDD" id="cd00085">
    <property type="entry name" value="HNHc"/>
    <property type="match status" value="1"/>
</dbReference>
<feature type="transmembrane region" description="Helical" evidence="1">
    <location>
        <begin position="9"/>
        <end position="40"/>
    </location>
</feature>
<dbReference type="GO" id="GO:0003676">
    <property type="term" value="F:nucleic acid binding"/>
    <property type="evidence" value="ECO:0007669"/>
    <property type="project" value="InterPro"/>
</dbReference>
<reference evidence="3 4" key="1">
    <citation type="submission" date="2018-08" db="EMBL/GenBank/DDBJ databases">
        <title>A genome reference for cultivated species of the human gut microbiota.</title>
        <authorList>
            <person name="Zou Y."/>
            <person name="Xue W."/>
            <person name="Luo G."/>
        </authorList>
    </citation>
    <scope>NUCLEOTIDE SEQUENCE [LARGE SCALE GENOMIC DNA]</scope>
    <source>
        <strain evidence="3 4">AF31-13BH</strain>
    </source>
</reference>
<dbReference type="Gene3D" id="1.10.30.50">
    <property type="match status" value="1"/>
</dbReference>
<dbReference type="GO" id="GO:0008270">
    <property type="term" value="F:zinc ion binding"/>
    <property type="evidence" value="ECO:0007669"/>
    <property type="project" value="InterPro"/>
</dbReference>
<dbReference type="PANTHER" id="PTHR33877:SF2">
    <property type="entry name" value="OS07G0170200 PROTEIN"/>
    <property type="match status" value="1"/>
</dbReference>
<dbReference type="Proteomes" id="UP000285652">
    <property type="component" value="Unassembled WGS sequence"/>
</dbReference>
<dbReference type="AlphaFoldDB" id="A0A415UM57"/>
<keyword evidence="1" id="KW-0472">Membrane</keyword>
<gene>
    <name evidence="3" type="ORF">DWZ24_01080</name>
</gene>
<dbReference type="SMART" id="SM00507">
    <property type="entry name" value="HNHc"/>
    <property type="match status" value="1"/>
</dbReference>
<feature type="domain" description="HNH nuclease" evidence="2">
    <location>
        <begin position="265"/>
        <end position="321"/>
    </location>
</feature>
<dbReference type="InterPro" id="IPR052892">
    <property type="entry name" value="NA-targeting_endonuclease"/>
</dbReference>
<dbReference type="GO" id="GO:0004519">
    <property type="term" value="F:endonuclease activity"/>
    <property type="evidence" value="ECO:0007669"/>
    <property type="project" value="UniProtKB-KW"/>
</dbReference>
<dbReference type="Pfam" id="PF01844">
    <property type="entry name" value="HNH"/>
    <property type="match status" value="1"/>
</dbReference>
<keyword evidence="1" id="KW-0812">Transmembrane</keyword>
<keyword evidence="3" id="KW-0540">Nuclease</keyword>
<dbReference type="EMBL" id="QRQQ01000001">
    <property type="protein sequence ID" value="RHN19179.1"/>
    <property type="molecule type" value="Genomic_DNA"/>
</dbReference>
<evidence type="ECO:0000259" key="2">
    <source>
        <dbReference type="SMART" id="SM00507"/>
    </source>
</evidence>
<keyword evidence="1" id="KW-1133">Transmembrane helix</keyword>
<dbReference type="PANTHER" id="PTHR33877">
    <property type="entry name" value="SLL1193 PROTEIN"/>
    <property type="match status" value="1"/>
</dbReference>
<keyword evidence="3" id="KW-0255">Endonuclease</keyword>
<accession>A0A415UM57</accession>
<sequence length="327" mass="37863">MKRGNSMEFIVLIIILAIIFYLLSVAWPFLLLLVAIWILWKVYELYYYKSSSFAEIKQRVTTYINDCNELNQHIESLKDTTLISNKTDYGEASYQDASSWNYKRKHLKEEKYAPNVHQCSRTVCSNAQKKPFEYICKYFGIKATEETLSKFEAILNNFEAAEEGKQHLQAEKEKIIKSIETDIPVLIRKLSKKKLEQNLGFEEMDMSTAYFPKYVFQYVSSGGNASTHCDVTMDIDNLNRFILFLSEKIKFNKSAAGQRALMTSKLRQHIKERDGFTCQLCGASVEQEPHLLLEIDHIKPISKGGMTVEDNLQTLCWRCNRSKGSKF</sequence>
<evidence type="ECO:0000256" key="1">
    <source>
        <dbReference type="SAM" id="Phobius"/>
    </source>
</evidence>
<proteinExistence type="predicted"/>
<comment type="caution">
    <text evidence="3">The sequence shown here is derived from an EMBL/GenBank/DDBJ whole genome shotgun (WGS) entry which is preliminary data.</text>
</comment>
<name>A0A415UM57_9FIRM</name>
<evidence type="ECO:0000313" key="3">
    <source>
        <dbReference type="EMBL" id="RHN19179.1"/>
    </source>
</evidence>
<dbReference type="InterPro" id="IPR003615">
    <property type="entry name" value="HNH_nuc"/>
</dbReference>
<keyword evidence="3" id="KW-0378">Hydrolase</keyword>
<protein>
    <submittedName>
        <fullName evidence="3">HNH endonuclease</fullName>
    </submittedName>
</protein>
<dbReference type="InterPro" id="IPR002711">
    <property type="entry name" value="HNH"/>
</dbReference>
<organism evidence="3 4">
    <name type="scientific">Dorea formicigenerans</name>
    <dbReference type="NCBI Taxonomy" id="39486"/>
    <lineage>
        <taxon>Bacteria</taxon>
        <taxon>Bacillati</taxon>
        <taxon>Bacillota</taxon>
        <taxon>Clostridia</taxon>
        <taxon>Lachnospirales</taxon>
        <taxon>Lachnospiraceae</taxon>
        <taxon>Dorea</taxon>
    </lineage>
</organism>